<evidence type="ECO:0000259" key="2">
    <source>
        <dbReference type="Pfam" id="PF13690"/>
    </source>
</evidence>
<evidence type="ECO:0000256" key="1">
    <source>
        <dbReference type="ARBA" id="ARBA00022500"/>
    </source>
</evidence>
<dbReference type="SUPFAM" id="SSF103039">
    <property type="entry name" value="CheC-like"/>
    <property type="match status" value="1"/>
</dbReference>
<dbReference type="InterPro" id="IPR028051">
    <property type="entry name" value="CheX-like_dom"/>
</dbReference>
<dbReference type="Pfam" id="PF13690">
    <property type="entry name" value="CheX"/>
    <property type="match status" value="1"/>
</dbReference>
<feature type="domain" description="Chemotaxis phosphatase CheX-like" evidence="2">
    <location>
        <begin position="53"/>
        <end position="151"/>
    </location>
</feature>
<organism evidence="3 4">
    <name type="scientific">Marinospirillum insulare</name>
    <dbReference type="NCBI Taxonomy" id="217169"/>
    <lineage>
        <taxon>Bacteria</taxon>
        <taxon>Pseudomonadati</taxon>
        <taxon>Pseudomonadota</taxon>
        <taxon>Gammaproteobacteria</taxon>
        <taxon>Oceanospirillales</taxon>
        <taxon>Oceanospirillaceae</taxon>
        <taxon>Marinospirillum</taxon>
    </lineage>
</organism>
<dbReference type="EMBL" id="BSOR01000080">
    <property type="protein sequence ID" value="GLR65284.1"/>
    <property type="molecule type" value="Genomic_DNA"/>
</dbReference>
<accession>A0ABQ5ZZA1</accession>
<dbReference type="Gene3D" id="3.40.1550.10">
    <property type="entry name" value="CheC-like"/>
    <property type="match status" value="1"/>
</dbReference>
<proteinExistence type="predicted"/>
<sequence length="165" mass="18333">MRLLFILWVAVMRADFINPFLHAMVNVLRTMCDLQPQVGKSILKEDNIARGVVTGFIDLMGEKTSGSMAISFTEPVAIDLVERMLGERPTKINATVEDLIGEITNMVSGGAKKILSEEGYNFYLSQPVTFVGEGHKILHSVYGPKILIPFHVESGDFVVEVCFRD</sequence>
<keyword evidence="4" id="KW-1185">Reference proteome</keyword>
<evidence type="ECO:0000313" key="3">
    <source>
        <dbReference type="EMBL" id="GLR65284.1"/>
    </source>
</evidence>
<gene>
    <name evidence="3" type="ORF">GCM10007878_27230</name>
</gene>
<reference evidence="4" key="1">
    <citation type="journal article" date="2019" name="Int. J. Syst. Evol. Microbiol.">
        <title>The Global Catalogue of Microorganisms (GCM) 10K type strain sequencing project: providing services to taxonomists for standard genome sequencing and annotation.</title>
        <authorList>
            <consortium name="The Broad Institute Genomics Platform"/>
            <consortium name="The Broad Institute Genome Sequencing Center for Infectious Disease"/>
            <person name="Wu L."/>
            <person name="Ma J."/>
        </authorList>
    </citation>
    <scope>NUCLEOTIDE SEQUENCE [LARGE SCALE GENOMIC DNA]</scope>
    <source>
        <strain evidence="4">NBRC 100033</strain>
    </source>
</reference>
<comment type="caution">
    <text evidence="3">The sequence shown here is derived from an EMBL/GenBank/DDBJ whole genome shotgun (WGS) entry which is preliminary data.</text>
</comment>
<name>A0ABQ5ZZA1_9GAMM</name>
<protein>
    <submittedName>
        <fullName evidence="3">Chemotaxis protein CheX</fullName>
    </submittedName>
</protein>
<dbReference type="Proteomes" id="UP001156682">
    <property type="component" value="Unassembled WGS sequence"/>
</dbReference>
<dbReference type="PANTHER" id="PTHR39452">
    <property type="entry name" value="CHEY-P PHOSPHATASE CHEX"/>
    <property type="match status" value="1"/>
</dbReference>
<dbReference type="InterPro" id="IPR028976">
    <property type="entry name" value="CheC-like_sf"/>
</dbReference>
<evidence type="ECO:0000313" key="4">
    <source>
        <dbReference type="Proteomes" id="UP001156682"/>
    </source>
</evidence>
<dbReference type="PANTHER" id="PTHR39452:SF1">
    <property type="entry name" value="CHEY-P PHOSPHATASE CHEX"/>
    <property type="match status" value="1"/>
</dbReference>
<dbReference type="InterPro" id="IPR038756">
    <property type="entry name" value="CheX-like"/>
</dbReference>
<keyword evidence="1" id="KW-0145">Chemotaxis</keyword>
<dbReference type="CDD" id="cd17906">
    <property type="entry name" value="CheX"/>
    <property type="match status" value="1"/>
</dbReference>